<dbReference type="InterPro" id="IPR046341">
    <property type="entry name" value="SET_dom_sf"/>
</dbReference>
<dbReference type="SUPFAM" id="SSF82199">
    <property type="entry name" value="SET domain"/>
    <property type="match status" value="1"/>
</dbReference>
<feature type="domain" description="SET" evidence="2">
    <location>
        <begin position="59"/>
        <end position="121"/>
    </location>
</feature>
<feature type="compositionally biased region" description="Basic and acidic residues" evidence="1">
    <location>
        <begin position="153"/>
        <end position="165"/>
    </location>
</feature>
<sequence length="181" mass="19851">MVSMRVIVIAGVGPRQFAIIAEEVIPPLTTLRTPVVGPCRWLEPLQLVRYGGLGRCAKGPDVINHSCAPNARVSIIYFIPAISSSKTITVPLAEHGNGHTVTVRTNNNIIQGGKEITVSYGRGFWTPENSCLCSVCLPRDPNPVQRDTVQLDSAEREAERQPKKAERNKRRCVNEAKAKGR</sequence>
<feature type="region of interest" description="Disordered" evidence="1">
    <location>
        <begin position="143"/>
        <end position="181"/>
    </location>
</feature>
<feature type="compositionally biased region" description="Basic and acidic residues" evidence="1">
    <location>
        <begin position="172"/>
        <end position="181"/>
    </location>
</feature>
<dbReference type="Proteomes" id="UP001215598">
    <property type="component" value="Unassembled WGS sequence"/>
</dbReference>
<evidence type="ECO:0000256" key="1">
    <source>
        <dbReference type="SAM" id="MobiDB-lite"/>
    </source>
</evidence>
<dbReference type="Pfam" id="PF00856">
    <property type="entry name" value="SET"/>
    <property type="match status" value="1"/>
</dbReference>
<evidence type="ECO:0000313" key="4">
    <source>
        <dbReference type="Proteomes" id="UP001215598"/>
    </source>
</evidence>
<gene>
    <name evidence="3" type="ORF">B0H16DRAFT_390084</name>
</gene>
<proteinExistence type="predicted"/>
<evidence type="ECO:0000259" key="2">
    <source>
        <dbReference type="Pfam" id="PF00856"/>
    </source>
</evidence>
<keyword evidence="4" id="KW-1185">Reference proteome</keyword>
<dbReference type="AlphaFoldDB" id="A0AAD7MJC1"/>
<comment type="caution">
    <text evidence="3">The sequence shown here is derived from an EMBL/GenBank/DDBJ whole genome shotgun (WGS) entry which is preliminary data.</text>
</comment>
<dbReference type="Gene3D" id="2.170.270.10">
    <property type="entry name" value="SET domain"/>
    <property type="match status" value="1"/>
</dbReference>
<dbReference type="EMBL" id="JARKIB010000242">
    <property type="protein sequence ID" value="KAJ7720249.1"/>
    <property type="molecule type" value="Genomic_DNA"/>
</dbReference>
<accession>A0AAD7MJC1</accession>
<name>A0AAD7MJC1_9AGAR</name>
<protein>
    <recommendedName>
        <fullName evidence="2">SET domain-containing protein</fullName>
    </recommendedName>
</protein>
<reference evidence="3" key="1">
    <citation type="submission" date="2023-03" db="EMBL/GenBank/DDBJ databases">
        <title>Massive genome expansion in bonnet fungi (Mycena s.s.) driven by repeated elements and novel gene families across ecological guilds.</title>
        <authorList>
            <consortium name="Lawrence Berkeley National Laboratory"/>
            <person name="Harder C.B."/>
            <person name="Miyauchi S."/>
            <person name="Viragh M."/>
            <person name="Kuo A."/>
            <person name="Thoen E."/>
            <person name="Andreopoulos B."/>
            <person name="Lu D."/>
            <person name="Skrede I."/>
            <person name="Drula E."/>
            <person name="Henrissat B."/>
            <person name="Morin E."/>
            <person name="Kohler A."/>
            <person name="Barry K."/>
            <person name="LaButti K."/>
            <person name="Morin E."/>
            <person name="Salamov A."/>
            <person name="Lipzen A."/>
            <person name="Mereny Z."/>
            <person name="Hegedus B."/>
            <person name="Baldrian P."/>
            <person name="Stursova M."/>
            <person name="Weitz H."/>
            <person name="Taylor A."/>
            <person name="Grigoriev I.V."/>
            <person name="Nagy L.G."/>
            <person name="Martin F."/>
            <person name="Kauserud H."/>
        </authorList>
    </citation>
    <scope>NUCLEOTIDE SEQUENCE</scope>
    <source>
        <strain evidence="3">CBHHK182m</strain>
    </source>
</reference>
<organism evidence="3 4">
    <name type="scientific">Mycena metata</name>
    <dbReference type="NCBI Taxonomy" id="1033252"/>
    <lineage>
        <taxon>Eukaryota</taxon>
        <taxon>Fungi</taxon>
        <taxon>Dikarya</taxon>
        <taxon>Basidiomycota</taxon>
        <taxon>Agaricomycotina</taxon>
        <taxon>Agaricomycetes</taxon>
        <taxon>Agaricomycetidae</taxon>
        <taxon>Agaricales</taxon>
        <taxon>Marasmiineae</taxon>
        <taxon>Mycenaceae</taxon>
        <taxon>Mycena</taxon>
    </lineage>
</organism>
<evidence type="ECO:0000313" key="3">
    <source>
        <dbReference type="EMBL" id="KAJ7720249.1"/>
    </source>
</evidence>
<dbReference type="InterPro" id="IPR001214">
    <property type="entry name" value="SET_dom"/>
</dbReference>